<evidence type="ECO:0000256" key="1">
    <source>
        <dbReference type="ARBA" id="ARBA00004651"/>
    </source>
</evidence>
<feature type="transmembrane region" description="Helical" evidence="6">
    <location>
        <begin position="377"/>
        <end position="396"/>
    </location>
</feature>
<dbReference type="InterPro" id="IPR050833">
    <property type="entry name" value="Poly_Biosynth_Transport"/>
</dbReference>
<evidence type="ECO:0000256" key="4">
    <source>
        <dbReference type="ARBA" id="ARBA00022989"/>
    </source>
</evidence>
<evidence type="ECO:0000256" key="2">
    <source>
        <dbReference type="ARBA" id="ARBA00022475"/>
    </source>
</evidence>
<accession>A0A385D6C9</accession>
<dbReference type="EMBL" id="CP031742">
    <property type="protein sequence ID" value="AXQ53629.1"/>
    <property type="molecule type" value="Genomic_DNA"/>
</dbReference>
<dbReference type="RefSeq" id="WP_117348610.1">
    <property type="nucleotide sequence ID" value="NZ_CP031742.1"/>
</dbReference>
<dbReference type="GeneID" id="300118849"/>
<dbReference type="Proteomes" id="UP000259636">
    <property type="component" value="Chromosome"/>
</dbReference>
<feature type="transmembrane region" description="Helical" evidence="6">
    <location>
        <begin position="141"/>
        <end position="161"/>
    </location>
</feature>
<dbReference type="AlphaFoldDB" id="A0A385D6C9"/>
<dbReference type="GO" id="GO:0005886">
    <property type="term" value="C:plasma membrane"/>
    <property type="evidence" value="ECO:0007669"/>
    <property type="project" value="UniProtKB-SubCell"/>
</dbReference>
<reference evidence="7 8" key="1">
    <citation type="submission" date="2018-08" db="EMBL/GenBank/DDBJ databases">
        <authorList>
            <person name="Ferrada E.E."/>
            <person name="Latorre B.A."/>
        </authorList>
    </citation>
    <scope>NUCLEOTIDE SEQUENCE [LARGE SCALE GENOMIC DNA]</scope>
    <source>
        <strain evidence="7 8">VK-A60T</strain>
    </source>
</reference>
<feature type="transmembrane region" description="Helical" evidence="6">
    <location>
        <begin position="40"/>
        <end position="58"/>
    </location>
</feature>
<feature type="transmembrane region" description="Helical" evidence="6">
    <location>
        <begin position="285"/>
        <end position="305"/>
    </location>
</feature>
<feature type="transmembrane region" description="Helical" evidence="6">
    <location>
        <begin position="167"/>
        <end position="188"/>
    </location>
</feature>
<evidence type="ECO:0000256" key="3">
    <source>
        <dbReference type="ARBA" id="ARBA00022692"/>
    </source>
</evidence>
<evidence type="ECO:0000256" key="6">
    <source>
        <dbReference type="SAM" id="Phobius"/>
    </source>
</evidence>
<proteinExistence type="predicted"/>
<comment type="subcellular location">
    <subcellularLocation>
        <location evidence="1">Cell membrane</location>
        <topology evidence="1">Multi-pass membrane protein</topology>
    </subcellularLocation>
</comment>
<keyword evidence="4 6" id="KW-1133">Transmembrane helix</keyword>
<dbReference type="PANTHER" id="PTHR30250">
    <property type="entry name" value="PST FAMILY PREDICTED COLANIC ACID TRANSPORTER"/>
    <property type="match status" value="1"/>
</dbReference>
<keyword evidence="5 6" id="KW-0472">Membrane</keyword>
<keyword evidence="3 6" id="KW-0812">Transmembrane</keyword>
<dbReference type="PANTHER" id="PTHR30250:SF11">
    <property type="entry name" value="O-ANTIGEN TRANSPORTER-RELATED"/>
    <property type="match status" value="1"/>
</dbReference>
<protein>
    <submittedName>
        <fullName evidence="7">Uncharacterized protein</fullName>
    </submittedName>
</protein>
<dbReference type="KEGG" id="sky:D0C37_02715"/>
<evidence type="ECO:0000313" key="7">
    <source>
        <dbReference type="EMBL" id="AXQ53629.1"/>
    </source>
</evidence>
<name>A0A385D6C9_9ACTN</name>
<feature type="transmembrane region" description="Helical" evidence="6">
    <location>
        <begin position="79"/>
        <end position="101"/>
    </location>
</feature>
<evidence type="ECO:0000313" key="8">
    <source>
        <dbReference type="Proteomes" id="UP000259636"/>
    </source>
</evidence>
<feature type="transmembrane region" description="Helical" evidence="6">
    <location>
        <begin position="107"/>
        <end position="129"/>
    </location>
</feature>
<keyword evidence="2" id="KW-1003">Cell membrane</keyword>
<evidence type="ECO:0000256" key="5">
    <source>
        <dbReference type="ARBA" id="ARBA00023136"/>
    </source>
</evidence>
<gene>
    <name evidence="7" type="ORF">D0C37_02715</name>
</gene>
<sequence length="426" mass="43179">MSDLRRFLSLLGARAGSLLLGVLASVVIARALPPDGRGTYYMAVAVAAAATALGHLSVEQAQTAQWADPRLRPALAANGLPLGLGIGTASAALALLLAHLATDTARLPGPLLLVTACAGVPLATAVLYANNTALLGSRPHLAGRAALAGSAAQCGTLLALGAGRLTVHAVVACWLLAPAVHLLVLAVAERRAAPGRPSLPLARATCGKGLRLHPGSAASYLLLRSDLFVLNTLAGPHAVGLYTLAVTLAEFARLAVGVLWQSSLSGQFADSVTDPAAHTARTTRLMLALALASALTTSLLAALLVRPVYGPAYADCAALVALLAPGVALLAAGRSLATHLVRVGGTRHTVGPAVGALALNTALNLLLVPRFGATGCALASTVSYTALALVQARLFVRLTGTPWRHLLPGAAELAGPLRRRVRHPAG</sequence>
<organism evidence="7 8">
    <name type="scientific">Streptomyces koyangensis</name>
    <dbReference type="NCBI Taxonomy" id="188770"/>
    <lineage>
        <taxon>Bacteria</taxon>
        <taxon>Bacillati</taxon>
        <taxon>Actinomycetota</taxon>
        <taxon>Actinomycetes</taxon>
        <taxon>Kitasatosporales</taxon>
        <taxon>Streptomycetaceae</taxon>
        <taxon>Streptomyces</taxon>
        <taxon>Streptomyces aurantiacus group</taxon>
    </lineage>
</organism>
<feature type="transmembrane region" description="Helical" evidence="6">
    <location>
        <begin position="317"/>
        <end position="337"/>
    </location>
</feature>